<dbReference type="GO" id="GO:0050660">
    <property type="term" value="F:flavin adenine dinucleotide binding"/>
    <property type="evidence" value="ECO:0007669"/>
    <property type="project" value="InterPro"/>
</dbReference>
<gene>
    <name evidence="9" type="primary">mmgC2</name>
    <name evidence="9" type="ordered locus">CNE_BB1p09280</name>
</gene>
<dbReference type="InterPro" id="IPR006091">
    <property type="entry name" value="Acyl-CoA_Oxase/DH_mid-dom"/>
</dbReference>
<evidence type="ECO:0000256" key="1">
    <source>
        <dbReference type="ARBA" id="ARBA00001974"/>
    </source>
</evidence>
<protein>
    <submittedName>
        <fullName evidence="9">Acyl-CoA dehydrogenase MmgC</fullName>
        <ecNumber evidence="9">1.3.99.-</ecNumber>
    </submittedName>
</protein>
<dbReference type="InterPro" id="IPR009075">
    <property type="entry name" value="AcylCo_DH/oxidase_C"/>
</dbReference>
<dbReference type="Pfam" id="PF02771">
    <property type="entry name" value="Acyl-CoA_dh_N"/>
    <property type="match status" value="1"/>
</dbReference>
<dbReference type="Proteomes" id="UP000006798">
    <property type="component" value="Plasmid pBB1"/>
</dbReference>
<dbReference type="GO" id="GO:0016627">
    <property type="term" value="F:oxidoreductase activity, acting on the CH-CH group of donors"/>
    <property type="evidence" value="ECO:0007669"/>
    <property type="project" value="InterPro"/>
</dbReference>
<organism evidence="9 10">
    <name type="scientific">Cupriavidus necator (strain ATCC 43291 / DSM 13513 / CCUG 52238 / LMG 8453 / N-1)</name>
    <name type="common">Ralstonia eutropha</name>
    <dbReference type="NCBI Taxonomy" id="1042878"/>
    <lineage>
        <taxon>Bacteria</taxon>
        <taxon>Pseudomonadati</taxon>
        <taxon>Pseudomonadota</taxon>
        <taxon>Betaproteobacteria</taxon>
        <taxon>Burkholderiales</taxon>
        <taxon>Burkholderiaceae</taxon>
        <taxon>Cupriavidus</taxon>
    </lineage>
</organism>
<dbReference type="GeneID" id="34312322"/>
<feature type="domain" description="Acyl-CoA dehydrogenase/oxidase C-terminal" evidence="6">
    <location>
        <begin position="597"/>
        <end position="747"/>
    </location>
</feature>
<keyword evidence="9" id="KW-0614">Plasmid</keyword>
<dbReference type="Gene3D" id="1.10.540.10">
    <property type="entry name" value="Acyl-CoA dehydrogenase/oxidase, N-terminal domain"/>
    <property type="match status" value="2"/>
</dbReference>
<proteinExistence type="inferred from homology"/>
<evidence type="ECO:0000256" key="2">
    <source>
        <dbReference type="ARBA" id="ARBA00009347"/>
    </source>
</evidence>
<evidence type="ECO:0000259" key="7">
    <source>
        <dbReference type="Pfam" id="PF02770"/>
    </source>
</evidence>
<dbReference type="AlphaFoldDB" id="F8GUD6"/>
<geneLocation type="plasmid" evidence="9 10">
    <name>pBB1</name>
</geneLocation>
<dbReference type="InterPro" id="IPR013786">
    <property type="entry name" value="AcylCoA_DH/ox_N"/>
</dbReference>
<sequence>MKAEHTRSVQSDVLPGDEERQMLRDSARGYLKQYWPADKALQLAQSPGEVGTIWRGLAQQGLAVLGSEPLEGGLREILVVMEELGRAACPAPMLGAALANIALRDAMGDFSAATCLLEGMHEGEASVAVAFGAYDGDANAGSAKLDGGLLTGRINFVEDAQHATHLLVLAPGPTLAIVERGAAGVSISATPGLSVPALSSVRLEKVPAAVIQLPIQLVEDLSRVARLGLVARSLGAASRSFEMVAEYAKERQQFGQPIGKFQAIQHKLADCLTALEGVRQTLNNAAINYDYGVDQWRVFASACYAYASPALRQVSLETHHTFGAIGYSEEHEAPRHFRRTHGDLARMGGPMRAREELAQYLIDEGQELPDYDLGPAGNAFRLEVRQWLAEHWTANLKPAHDALPFHERGRDREYAAGMMKQNWHAVAWPKEYGGQARSPMEQLAFMEEIQRADAPRAGRGGIQAFALMTYGTAEQKAEFLPKLRSGEINFCLGYSEPGSGSDLASLKTSAVRDGDEWVINGQKIWTTGAEKADYIWLAARTDPTAKPPHAGISVFIVPMSSPGITIQPSMALYGHTFCNEFFDNVRVPANALVGELNGGWKVLTSALATERITMGGFVANVRANFERLLAHIRATPSLLGLAAVRDRIGALAAEIEVARQLLTTSVQMLENGKVPVHEAGMSKVFTGELMERLGEAALDICGTGVTLAEEAEGAISNGKLEQMLRQSIMVVIGGGTAEVQRNLIALRGLNLPR</sequence>
<keyword evidence="4" id="KW-0274">FAD</keyword>
<dbReference type="SUPFAM" id="SSF47203">
    <property type="entry name" value="Acyl-CoA dehydrogenase C-terminal domain-like"/>
    <property type="match status" value="2"/>
</dbReference>
<keyword evidence="3" id="KW-0285">Flavoprotein</keyword>
<dbReference type="Gene3D" id="1.20.140.10">
    <property type="entry name" value="Butyryl-CoA Dehydrogenase, subunit A, domain 3"/>
    <property type="match status" value="2"/>
</dbReference>
<dbReference type="Gene3D" id="2.40.110.10">
    <property type="entry name" value="Butyryl-CoA Dehydrogenase, subunit A, domain 2"/>
    <property type="match status" value="1"/>
</dbReference>
<evidence type="ECO:0000256" key="3">
    <source>
        <dbReference type="ARBA" id="ARBA00022630"/>
    </source>
</evidence>
<dbReference type="GO" id="GO:0005886">
    <property type="term" value="C:plasma membrane"/>
    <property type="evidence" value="ECO:0007669"/>
    <property type="project" value="TreeGrafter"/>
</dbReference>
<dbReference type="EMBL" id="CP002879">
    <property type="protein sequence ID" value="AEI82340.1"/>
    <property type="molecule type" value="Genomic_DNA"/>
</dbReference>
<dbReference type="CDD" id="cd00567">
    <property type="entry name" value="ACAD"/>
    <property type="match status" value="1"/>
</dbReference>
<feature type="domain" description="Acyl-CoA dehydrogenase/oxidase N-terminal" evidence="8">
    <location>
        <begin position="379"/>
        <end position="487"/>
    </location>
</feature>
<comment type="cofactor">
    <cofactor evidence="1">
        <name>FAD</name>
        <dbReference type="ChEBI" id="CHEBI:57692"/>
    </cofactor>
</comment>
<evidence type="ECO:0000259" key="6">
    <source>
        <dbReference type="Pfam" id="PF00441"/>
    </source>
</evidence>
<keyword evidence="5 9" id="KW-0560">Oxidoreductase</keyword>
<accession>F8GUD6</accession>
<evidence type="ECO:0000256" key="5">
    <source>
        <dbReference type="ARBA" id="ARBA00023002"/>
    </source>
</evidence>
<feature type="domain" description="Acyl-CoA dehydrogenase/oxidase C-terminal" evidence="6">
    <location>
        <begin position="224"/>
        <end position="340"/>
    </location>
</feature>
<dbReference type="FunFam" id="2.40.110.10:FF:000011">
    <property type="entry name" value="Acyl-CoA dehydrogenase FadE34"/>
    <property type="match status" value="1"/>
</dbReference>
<evidence type="ECO:0000256" key="4">
    <source>
        <dbReference type="ARBA" id="ARBA00022827"/>
    </source>
</evidence>
<dbReference type="SUPFAM" id="SSF56645">
    <property type="entry name" value="Acyl-CoA dehydrogenase NM domain-like"/>
    <property type="match status" value="2"/>
</dbReference>
<feature type="domain" description="Acyl-CoA oxidase/dehydrogenase middle" evidence="7">
    <location>
        <begin position="491"/>
        <end position="585"/>
    </location>
</feature>
<reference evidence="9 10" key="1">
    <citation type="journal article" date="2011" name="J. Bacteriol.">
        <title>Complete genome sequence of the type strain Cupriavidus necator N-1.</title>
        <authorList>
            <person name="Poehlein A."/>
            <person name="Kusian B."/>
            <person name="Friedrich B."/>
            <person name="Daniel R."/>
            <person name="Bowien B."/>
        </authorList>
    </citation>
    <scope>NUCLEOTIDE SEQUENCE [LARGE SCALE GENOMIC DNA]</scope>
    <source>
        <strain evidence="10">ATCC 43291 / DSM 13513 / CCUG 52238 / LMG 8453 / N-1</strain>
        <plasmid evidence="9 10">pBB1</plasmid>
    </source>
</reference>
<dbReference type="EC" id="1.3.99.-" evidence="9"/>
<evidence type="ECO:0000313" key="9">
    <source>
        <dbReference type="EMBL" id="AEI82340.1"/>
    </source>
</evidence>
<dbReference type="Pfam" id="PF00441">
    <property type="entry name" value="Acyl-CoA_dh_1"/>
    <property type="match status" value="2"/>
</dbReference>
<dbReference type="InterPro" id="IPR046373">
    <property type="entry name" value="Acyl-CoA_Oxase/DH_mid-dom_sf"/>
</dbReference>
<dbReference type="InterPro" id="IPR052161">
    <property type="entry name" value="Mycobact_Acyl-CoA_DH"/>
</dbReference>
<evidence type="ECO:0000313" key="10">
    <source>
        <dbReference type="Proteomes" id="UP000006798"/>
    </source>
</evidence>
<dbReference type="PANTHER" id="PTHR43292:SF3">
    <property type="entry name" value="ACYL-COA DEHYDROGENASE FADE29"/>
    <property type="match status" value="1"/>
</dbReference>
<dbReference type="RefSeq" id="WP_013959372.1">
    <property type="nucleotide sequence ID" value="NC_015727.1"/>
</dbReference>
<dbReference type="HOGENOM" id="CLU_018204_9_3_4"/>
<dbReference type="InterPro" id="IPR009100">
    <property type="entry name" value="AcylCoA_DH/oxidase_NM_dom_sf"/>
</dbReference>
<dbReference type="Pfam" id="PF02770">
    <property type="entry name" value="Acyl-CoA_dh_M"/>
    <property type="match status" value="1"/>
</dbReference>
<comment type="similarity">
    <text evidence="2">Belongs to the acyl-CoA dehydrogenase family.</text>
</comment>
<name>F8GUD6_CUPNN</name>
<dbReference type="KEGG" id="cnc:CNE_BB1p09280"/>
<evidence type="ECO:0000259" key="8">
    <source>
        <dbReference type="Pfam" id="PF02771"/>
    </source>
</evidence>
<dbReference type="InterPro" id="IPR036250">
    <property type="entry name" value="AcylCo_DH-like_C"/>
</dbReference>
<dbReference type="InterPro" id="IPR037069">
    <property type="entry name" value="AcylCoA_DH/ox_N_sf"/>
</dbReference>
<dbReference type="PANTHER" id="PTHR43292">
    <property type="entry name" value="ACYL-COA DEHYDROGENASE"/>
    <property type="match status" value="1"/>
</dbReference>